<evidence type="ECO:0000259" key="1">
    <source>
        <dbReference type="Pfam" id="PF13649"/>
    </source>
</evidence>
<dbReference type="EMBL" id="FNNU01000004">
    <property type="protein sequence ID" value="SDX44369.1"/>
    <property type="molecule type" value="Genomic_DNA"/>
</dbReference>
<feature type="domain" description="Methyltransferase" evidence="1">
    <location>
        <begin position="212"/>
        <end position="305"/>
    </location>
</feature>
<dbReference type="InterPro" id="IPR029063">
    <property type="entry name" value="SAM-dependent_MTases_sf"/>
</dbReference>
<evidence type="ECO:0000313" key="2">
    <source>
        <dbReference type="EMBL" id="SDX44369.1"/>
    </source>
</evidence>
<accession>A0A1H3BT44</accession>
<dbReference type="CDD" id="cd02440">
    <property type="entry name" value="AdoMet_MTases"/>
    <property type="match status" value="1"/>
</dbReference>
<proteinExistence type="predicted"/>
<dbReference type="OrthoDB" id="9801609at2"/>
<dbReference type="Gene3D" id="3.40.50.150">
    <property type="entry name" value="Vaccinia Virus protein VP39"/>
    <property type="match status" value="1"/>
</dbReference>
<dbReference type="STRING" id="1007099.SAMN05216287_2938"/>
<reference evidence="3" key="1">
    <citation type="submission" date="2016-10" db="EMBL/GenBank/DDBJ databases">
        <authorList>
            <person name="Varghese N."/>
            <person name="Submissions S."/>
        </authorList>
    </citation>
    <scope>NUCLEOTIDE SEQUENCE [LARGE SCALE GENOMIC DNA]</scope>
    <source>
        <strain evidence="3">NRRL B-59562</strain>
    </source>
</reference>
<dbReference type="Gene3D" id="1.25.40.10">
    <property type="entry name" value="Tetratricopeptide repeat domain"/>
    <property type="match status" value="1"/>
</dbReference>
<dbReference type="Pfam" id="PF13649">
    <property type="entry name" value="Methyltransf_25"/>
    <property type="match status" value="1"/>
</dbReference>
<keyword evidence="3" id="KW-1185">Reference proteome</keyword>
<name>A0A1H3BT44_9PSED</name>
<dbReference type="SUPFAM" id="SSF48452">
    <property type="entry name" value="TPR-like"/>
    <property type="match status" value="1"/>
</dbReference>
<gene>
    <name evidence="2" type="ORF">SAMN05216287_2938</name>
</gene>
<protein>
    <submittedName>
        <fullName evidence="2">Tetratricopeptide repeat-containing protein</fullName>
    </submittedName>
</protein>
<dbReference type="AlphaFoldDB" id="A0A1H3BT44"/>
<evidence type="ECO:0000313" key="3">
    <source>
        <dbReference type="Proteomes" id="UP000243778"/>
    </source>
</evidence>
<dbReference type="InterPro" id="IPR041698">
    <property type="entry name" value="Methyltransf_25"/>
</dbReference>
<sequence>MMEEAQAVRQQAYEHFSQGNFDEALTLFRQLESEAEDAELANDIAVVLYRLGQTEKAVEKFRHSLSLGGGDFLAVNAIEILDEQVKSAALKPAAPVAAPAPAPISAVSSAFADLGRSLTGQALEIWRKDSPYALHRAAAALEDEEWFKVILKSVDDPVQLDHFLPGFISATDQAVFVGSSGGAALQEAMRFMRVVLRYARTNGIAFDDKTKIADFGSGWGRYTRFLLKYASPDNIYGLEVNRGMVEHCRKAFGLGNFLKVEAFPPCDLRDGLLDLTFGYSVFSHLSPDCANAWIEEFARITRPGGLVMMTTQGRSFIDYCADIRRRNDRSNEWFVSLINSFVDVEASYRDYDSGVLLHAGFGQYGGTYGETLVPKGHIEKHWLKYFDLVDFVDSRSCLPQALFVLRRNERVFEHA</sequence>
<dbReference type="InterPro" id="IPR011990">
    <property type="entry name" value="TPR-like_helical_dom_sf"/>
</dbReference>
<organism evidence="2 3">
    <name type="scientific">Pseudomonas kuykendallii</name>
    <dbReference type="NCBI Taxonomy" id="1007099"/>
    <lineage>
        <taxon>Bacteria</taxon>
        <taxon>Pseudomonadati</taxon>
        <taxon>Pseudomonadota</taxon>
        <taxon>Gammaproteobacteria</taxon>
        <taxon>Pseudomonadales</taxon>
        <taxon>Pseudomonadaceae</taxon>
        <taxon>Pseudomonas</taxon>
    </lineage>
</organism>
<dbReference type="SUPFAM" id="SSF53335">
    <property type="entry name" value="S-adenosyl-L-methionine-dependent methyltransferases"/>
    <property type="match status" value="1"/>
</dbReference>
<dbReference type="Proteomes" id="UP000243778">
    <property type="component" value="Unassembled WGS sequence"/>
</dbReference>